<dbReference type="InterPro" id="IPR002716">
    <property type="entry name" value="PIN_dom"/>
</dbReference>
<evidence type="ECO:0000256" key="4">
    <source>
        <dbReference type="ARBA" id="ARBA00022801"/>
    </source>
</evidence>
<feature type="binding site" evidence="6">
    <location>
        <position position="7"/>
    </location>
    <ligand>
        <name>Mg(2+)</name>
        <dbReference type="ChEBI" id="CHEBI:18420"/>
    </ligand>
</feature>
<sequence length="146" mass="15895">MGPFTVDASVFLNAFNPYEAGHEESYRLLTRLQTDAIPIVVPTLLLPEVAGTIARGRQDSQLAREFTHALSRLPHVVFVPLDAALAQRALAVAAEHRLRGSDAVYATVALQFGSTLVTLDREQRERAAKVVPTRRPSEAMSESTGS</sequence>
<keyword evidence="1 6" id="KW-1277">Toxin-antitoxin system</keyword>
<evidence type="ECO:0000259" key="8">
    <source>
        <dbReference type="Pfam" id="PF01850"/>
    </source>
</evidence>
<evidence type="ECO:0000256" key="2">
    <source>
        <dbReference type="ARBA" id="ARBA00022722"/>
    </source>
</evidence>
<dbReference type="EC" id="3.1.-.-" evidence="6"/>
<dbReference type="GO" id="GO:0000287">
    <property type="term" value="F:magnesium ion binding"/>
    <property type="evidence" value="ECO:0007669"/>
    <property type="project" value="UniProtKB-UniRule"/>
</dbReference>
<dbReference type="CDD" id="cd09873">
    <property type="entry name" value="PIN_Pae0151-like"/>
    <property type="match status" value="1"/>
</dbReference>
<accession>A0A537LGA3</accession>
<evidence type="ECO:0000313" key="10">
    <source>
        <dbReference type="EMBL" id="TMJ08129.1"/>
    </source>
</evidence>
<dbReference type="Pfam" id="PF01850">
    <property type="entry name" value="PIN"/>
    <property type="match status" value="1"/>
</dbReference>
<name>A0A537LGA3_9BACT</name>
<proteinExistence type="inferred from homology"/>
<evidence type="ECO:0000313" key="9">
    <source>
        <dbReference type="EMBL" id="TMJ07041.1"/>
    </source>
</evidence>
<dbReference type="AlphaFoldDB" id="A0A537LGA3"/>
<dbReference type="GO" id="GO:0016787">
    <property type="term" value="F:hydrolase activity"/>
    <property type="evidence" value="ECO:0007669"/>
    <property type="project" value="UniProtKB-KW"/>
</dbReference>
<comment type="similarity">
    <text evidence="6">Belongs to the PINc/VapC protein family.</text>
</comment>
<keyword evidence="2 6" id="KW-0540">Nuclease</keyword>
<feature type="region of interest" description="Disordered" evidence="7">
    <location>
        <begin position="127"/>
        <end position="146"/>
    </location>
</feature>
<dbReference type="Proteomes" id="UP000318661">
    <property type="component" value="Unassembled WGS sequence"/>
</dbReference>
<dbReference type="GO" id="GO:0004540">
    <property type="term" value="F:RNA nuclease activity"/>
    <property type="evidence" value="ECO:0007669"/>
    <property type="project" value="InterPro"/>
</dbReference>
<comment type="function">
    <text evidence="6">Toxic component of a toxin-antitoxin (TA) system. An RNase.</text>
</comment>
<dbReference type="GO" id="GO:0090729">
    <property type="term" value="F:toxin activity"/>
    <property type="evidence" value="ECO:0007669"/>
    <property type="project" value="UniProtKB-KW"/>
</dbReference>
<dbReference type="EMBL" id="VBAI01000293">
    <property type="protein sequence ID" value="TMJ07041.1"/>
    <property type="molecule type" value="Genomic_DNA"/>
</dbReference>
<feature type="binding site" evidence="6">
    <location>
        <position position="102"/>
    </location>
    <ligand>
        <name>Mg(2+)</name>
        <dbReference type="ChEBI" id="CHEBI:18420"/>
    </ligand>
</feature>
<dbReference type="EMBL" id="VBAJ01000123">
    <property type="protein sequence ID" value="TMJ08129.1"/>
    <property type="molecule type" value="Genomic_DNA"/>
</dbReference>
<organism evidence="9 11">
    <name type="scientific">Candidatus Segetimicrobium genomatis</name>
    <dbReference type="NCBI Taxonomy" id="2569760"/>
    <lineage>
        <taxon>Bacteria</taxon>
        <taxon>Bacillati</taxon>
        <taxon>Candidatus Sysuimicrobiota</taxon>
        <taxon>Candidatus Sysuimicrobiia</taxon>
        <taxon>Candidatus Sysuimicrobiales</taxon>
        <taxon>Candidatus Segetimicrobiaceae</taxon>
        <taxon>Candidatus Segetimicrobium</taxon>
    </lineage>
</organism>
<keyword evidence="6" id="KW-0800">Toxin</keyword>
<dbReference type="HAMAP" id="MF_00265">
    <property type="entry name" value="VapC_Nob1"/>
    <property type="match status" value="1"/>
</dbReference>
<keyword evidence="5 6" id="KW-0460">Magnesium</keyword>
<dbReference type="InterPro" id="IPR044153">
    <property type="entry name" value="PIN_Pae0151-like"/>
</dbReference>
<dbReference type="SUPFAM" id="SSF88723">
    <property type="entry name" value="PIN domain-like"/>
    <property type="match status" value="1"/>
</dbReference>
<evidence type="ECO:0000256" key="1">
    <source>
        <dbReference type="ARBA" id="ARBA00022649"/>
    </source>
</evidence>
<dbReference type="InterPro" id="IPR022907">
    <property type="entry name" value="VapC_family"/>
</dbReference>
<evidence type="ECO:0000256" key="6">
    <source>
        <dbReference type="HAMAP-Rule" id="MF_00265"/>
    </source>
</evidence>
<dbReference type="InterPro" id="IPR051619">
    <property type="entry name" value="TypeII_TA_RNase_PINc/VapC"/>
</dbReference>
<evidence type="ECO:0000313" key="12">
    <source>
        <dbReference type="Proteomes" id="UP000318661"/>
    </source>
</evidence>
<comment type="caution">
    <text evidence="9">The sequence shown here is derived from an EMBL/GenBank/DDBJ whole genome shotgun (WGS) entry which is preliminary data.</text>
</comment>
<dbReference type="InterPro" id="IPR029060">
    <property type="entry name" value="PIN-like_dom_sf"/>
</dbReference>
<evidence type="ECO:0000256" key="3">
    <source>
        <dbReference type="ARBA" id="ARBA00022723"/>
    </source>
</evidence>
<evidence type="ECO:0000313" key="11">
    <source>
        <dbReference type="Proteomes" id="UP000315217"/>
    </source>
</evidence>
<protein>
    <recommendedName>
        <fullName evidence="6">Ribonuclease VapC</fullName>
        <shortName evidence="6">RNase VapC</shortName>
        <ecNumber evidence="6">3.1.-.-</ecNumber>
    </recommendedName>
    <alternativeName>
        <fullName evidence="6">Toxin VapC</fullName>
    </alternativeName>
</protein>
<feature type="domain" description="PIN" evidence="8">
    <location>
        <begin position="6"/>
        <end position="127"/>
    </location>
</feature>
<dbReference type="PANTHER" id="PTHR35901">
    <property type="entry name" value="RIBONUCLEASE VAPC3"/>
    <property type="match status" value="1"/>
</dbReference>
<dbReference type="PANTHER" id="PTHR35901:SF1">
    <property type="entry name" value="EXONUCLEASE VAPC9"/>
    <property type="match status" value="1"/>
</dbReference>
<gene>
    <name evidence="6" type="primary">vapC</name>
    <name evidence="9" type="ORF">E6G98_13915</name>
    <name evidence="10" type="ORF">E6G99_05020</name>
</gene>
<keyword evidence="3 6" id="KW-0479">Metal-binding</keyword>
<keyword evidence="4 6" id="KW-0378">Hydrolase</keyword>
<dbReference type="Gene3D" id="3.40.50.1010">
    <property type="entry name" value="5'-nuclease"/>
    <property type="match status" value="1"/>
</dbReference>
<dbReference type="Proteomes" id="UP000315217">
    <property type="component" value="Unassembled WGS sequence"/>
</dbReference>
<comment type="cofactor">
    <cofactor evidence="6">
        <name>Mg(2+)</name>
        <dbReference type="ChEBI" id="CHEBI:18420"/>
    </cofactor>
</comment>
<reference evidence="11 12" key="1">
    <citation type="journal article" date="2019" name="Nat. Microbiol.">
        <title>Mediterranean grassland soil C-N compound turnover is dependent on rainfall and depth, and is mediated by genomically divergent microorganisms.</title>
        <authorList>
            <person name="Diamond S."/>
            <person name="Andeer P.F."/>
            <person name="Li Z."/>
            <person name="Crits-Christoph A."/>
            <person name="Burstein D."/>
            <person name="Anantharaman K."/>
            <person name="Lane K.R."/>
            <person name="Thomas B.C."/>
            <person name="Pan C."/>
            <person name="Northen T.R."/>
            <person name="Banfield J.F."/>
        </authorList>
    </citation>
    <scope>NUCLEOTIDE SEQUENCE [LARGE SCALE GENOMIC DNA]</scope>
    <source>
        <strain evidence="9">NP_1</strain>
        <strain evidence="10">NP_2</strain>
    </source>
</reference>
<evidence type="ECO:0000256" key="7">
    <source>
        <dbReference type="SAM" id="MobiDB-lite"/>
    </source>
</evidence>
<evidence type="ECO:0000256" key="5">
    <source>
        <dbReference type="ARBA" id="ARBA00022842"/>
    </source>
</evidence>